<dbReference type="RefSeq" id="WP_150030672.1">
    <property type="nucleotide sequence ID" value="NZ_VWSH01000001.1"/>
</dbReference>
<accession>A0A5M6CSI1</accession>
<evidence type="ECO:0000313" key="1">
    <source>
        <dbReference type="EMBL" id="KAA5536099.1"/>
    </source>
</evidence>
<protein>
    <submittedName>
        <fullName evidence="1">Uncharacterized protein</fullName>
    </submittedName>
</protein>
<dbReference type="AlphaFoldDB" id="A0A5M6CSI1"/>
<dbReference type="EMBL" id="VWSH01000001">
    <property type="protein sequence ID" value="KAA5536099.1"/>
    <property type="molecule type" value="Genomic_DNA"/>
</dbReference>
<evidence type="ECO:0000313" key="2">
    <source>
        <dbReference type="Proteomes" id="UP000323632"/>
    </source>
</evidence>
<reference evidence="1 2" key="1">
    <citation type="submission" date="2019-09" db="EMBL/GenBank/DDBJ databases">
        <title>Genome sequence and assembly of Taibaiella sp.</title>
        <authorList>
            <person name="Chhetri G."/>
        </authorList>
    </citation>
    <scope>NUCLEOTIDE SEQUENCE [LARGE SCALE GENOMIC DNA]</scope>
    <source>
        <strain evidence="1 2">KVB11</strain>
    </source>
</reference>
<organism evidence="1 2">
    <name type="scientific">Taibaiella lutea</name>
    <dbReference type="NCBI Taxonomy" id="2608001"/>
    <lineage>
        <taxon>Bacteria</taxon>
        <taxon>Pseudomonadati</taxon>
        <taxon>Bacteroidota</taxon>
        <taxon>Chitinophagia</taxon>
        <taxon>Chitinophagales</taxon>
        <taxon>Chitinophagaceae</taxon>
        <taxon>Taibaiella</taxon>
    </lineage>
</organism>
<name>A0A5M6CSI1_9BACT</name>
<gene>
    <name evidence="1" type="ORF">F0919_00045</name>
</gene>
<proteinExistence type="predicted"/>
<keyword evidence="2" id="KW-1185">Reference proteome</keyword>
<dbReference type="Proteomes" id="UP000323632">
    <property type="component" value="Unassembled WGS sequence"/>
</dbReference>
<sequence>MKPYDFKWTKFYDTNAGFNDLYPNISIDLFEEELIICSTIIDLANYSILTTQRLITNENSILISGRIMGSVDKSYGDFKGYEDSLHTFGRIQLPNGAILRYFIETGKASMVMIHGVRTINRINSMTNIQVEKVAGIWKRQNDK</sequence>
<comment type="caution">
    <text evidence="1">The sequence shown here is derived from an EMBL/GenBank/DDBJ whole genome shotgun (WGS) entry which is preliminary data.</text>
</comment>